<dbReference type="EMBL" id="JROU02001082">
    <property type="protein sequence ID" value="OEH77475.1"/>
    <property type="molecule type" value="Genomic_DNA"/>
</dbReference>
<evidence type="ECO:0000313" key="2">
    <source>
        <dbReference type="Proteomes" id="UP000095192"/>
    </source>
</evidence>
<name>A0A1D3D204_9EIME</name>
<gene>
    <name evidence="1" type="ORF">cyc_02950</name>
</gene>
<dbReference type="Proteomes" id="UP000095192">
    <property type="component" value="Unassembled WGS sequence"/>
</dbReference>
<keyword evidence="2" id="KW-1185">Reference proteome</keyword>
<organism evidence="1 2">
    <name type="scientific">Cyclospora cayetanensis</name>
    <dbReference type="NCBI Taxonomy" id="88456"/>
    <lineage>
        <taxon>Eukaryota</taxon>
        <taxon>Sar</taxon>
        <taxon>Alveolata</taxon>
        <taxon>Apicomplexa</taxon>
        <taxon>Conoidasida</taxon>
        <taxon>Coccidia</taxon>
        <taxon>Eucoccidiorida</taxon>
        <taxon>Eimeriorina</taxon>
        <taxon>Eimeriidae</taxon>
        <taxon>Cyclospora</taxon>
    </lineage>
</organism>
<reference evidence="1 2" key="1">
    <citation type="journal article" date="2016" name="BMC Genomics">
        <title>Comparative genomics reveals Cyclospora cayetanensis possesses coccidia-like metabolism and invasion components but unique surface antigens.</title>
        <authorList>
            <person name="Liu S."/>
            <person name="Wang L."/>
            <person name="Zheng H."/>
            <person name="Xu Z."/>
            <person name="Roellig D.M."/>
            <person name="Li N."/>
            <person name="Frace M.A."/>
            <person name="Tang K."/>
            <person name="Arrowood M.J."/>
            <person name="Moss D.M."/>
            <person name="Zhang L."/>
            <person name="Feng Y."/>
            <person name="Xiao L."/>
        </authorList>
    </citation>
    <scope>NUCLEOTIDE SEQUENCE [LARGE SCALE GENOMIC DNA]</scope>
    <source>
        <strain evidence="1 2">CHN_HEN01</strain>
    </source>
</reference>
<dbReference type="VEuPathDB" id="ToxoDB:cyc_02950"/>
<accession>A0A1D3D204</accession>
<dbReference type="InParanoid" id="A0A1D3D204"/>
<protein>
    <recommendedName>
        <fullName evidence="3">Rhoptry neck protein</fullName>
    </recommendedName>
</protein>
<evidence type="ECO:0000313" key="1">
    <source>
        <dbReference type="EMBL" id="OEH77475.1"/>
    </source>
</evidence>
<proteinExistence type="predicted"/>
<sequence length="1663" mass="186889">MDAEPQSFTQGERDMWSGLLDQEYIMQSSRSLVQAFKTDKPRSAAKLLAQHSLSRLFPLRRRIIGPGRRQYQKHFKTLNQALLQARAGTDALELILASKTLPMYSWTDSFYSHPIATLHSTVAQAFEDAVNGVSGLFSNEVKSSCFSFAYRVNSIAPYTAVYPGGILGNIMNGLIRSYLLVFQHSLINFKGIFALLIGVVCKTRIIQAAVSATQPIFRFFRKGMRAIQILKSKTIAMRGDPIGRGLMDRMFKREAVVLTTILFQLHAVNVEEQYEHADNIKTALSGSGGSWSLAEGLFIGAAEFARAFHSLVIQYTRSADAYVKICKHIENEAHKKDVELQDFSEEGTGDYIPAESRTMQNLADEALEFFPEAHPEASGADEPLNTLQKLELLNKSCRKNSGFVAGYTTRKLYYVKRVIGHMVRVLQYYFKYFKSYIADILSIFYETALAMLETKINDSLGTPEGVTTQAEEMAAAEARHAARKSAAQSAIEDSQLPRKIFRAMKFAKESQNLAHGFYKAAGAFSLLHLAETHEEDDAEATKLVALELLTQGEASMRSGLGTIYERFLNSEVLLSRVVKSKKRLKVFELLAKCHTPLEERSEDAKSVCGKIVTSEIDKDEFIASALFSLNLPISGPLNDIAFYSTGTATRAFELWAQYSAAKGKKNALQIANRNVDNGRNAALIEHLRNEVNEKVRSAPQVGGTFANPELTFRRFEVVEHTAKIILYDENGRSLTFTGDDQSKVAGIAKPDPLDCTSRFKIKESNHGTLVFYLASGQRAGEKSGTRDPTLAAQRELSPAIELEGKLEYNDERKELSSIQNDPTAIRDTITAHFVEKQGRVTAETISGLLMMLHSRLPIFWKRSPVEFLQNLTPKMFFDALMILSTQAYDQTEATSIQRSVVGYTVYHYHCVHQEDIERYANAFVRKLAELKGQVTWLSYLNLDYFNKSAKIYAKTAAKYSYQVLYNQLNDLSGSPEEESELARLMKKLHPSLSGYRPPRPKKKSGFIAMLARFRENIGILPRSVRQKVIDTIRNCVARMRRFLGSRRISPRVIQGPHFMGALKYAEIATYPDPDSQREVLIEVSDLEEFGKVLLTLETVAATLDSPQAMYNTVTQVRATPAFTPSARPGAAGVNMALGLLALLDTSGTYIDKALQLQYLTAEALAFLNSSLDLGYLLMHLPEQTPADVKAMRFLTDAIRRVEAFLTGISKGMEGSSFYEWCNTLVSRELKGPLTATTSFSSEMLLASDAFGLCFLLLKLRDHAGAGMDTIKIEDILQTVYIDQQPVSEHLKFLQERNADIDERKLRVKYIEKFLQYMLVATIESLGIHLGAINFRSYDGETKVLSFQYTKQEASPPGAPAETLTFAADLLLGPQFLLEWYRYLMPKKLREFVDAARDNKATVSYAEMRKLSNVYTVTDLADLAYSVRQSSRINAGTVAREAALRVMENEAVPPLTRYGLGHMLVDVVSQAELVKRKCIGKTLDEYDTFRSSPLLERELFKYDCFYTKISESSAFADVANNLNEAHIREVMEAIDTAYEKEAEVLYNKLLNSEVPHTKVAKMAFKSMEEFPIADMADNLLPEFIVWVREKKPWGTAKRRRFPVLAPLNRLKALYATIKPGRKSLADYNNDLRSRKSLAAEQLDRYMSQFPEEPVEQPLEVNETQ</sequence>
<evidence type="ECO:0008006" key="3">
    <source>
        <dbReference type="Google" id="ProtNLM"/>
    </source>
</evidence>
<dbReference type="VEuPathDB" id="ToxoDB:LOC34619717"/>
<comment type="caution">
    <text evidence="1">The sequence shown here is derived from an EMBL/GenBank/DDBJ whole genome shotgun (WGS) entry which is preliminary data.</text>
</comment>